<evidence type="ECO:0000256" key="2">
    <source>
        <dbReference type="ARBA" id="ARBA00023125"/>
    </source>
</evidence>
<dbReference type="PROSITE" id="PS00041">
    <property type="entry name" value="HTH_ARAC_FAMILY_1"/>
    <property type="match status" value="1"/>
</dbReference>
<accession>A0A1I5YNF3</accession>
<dbReference type="EMBL" id="FOXH01000020">
    <property type="protein sequence ID" value="SFQ45779.1"/>
    <property type="molecule type" value="Genomic_DNA"/>
</dbReference>
<feature type="transmembrane region" description="Helical" evidence="4">
    <location>
        <begin position="210"/>
        <end position="236"/>
    </location>
</feature>
<feature type="transmembrane region" description="Helical" evidence="4">
    <location>
        <begin position="66"/>
        <end position="86"/>
    </location>
</feature>
<feature type="domain" description="HTH araC/xylS-type" evidence="5">
    <location>
        <begin position="256"/>
        <end position="360"/>
    </location>
</feature>
<keyword evidence="1" id="KW-0805">Transcription regulation</keyword>
<evidence type="ECO:0000256" key="4">
    <source>
        <dbReference type="SAM" id="Phobius"/>
    </source>
</evidence>
<feature type="transmembrane region" description="Helical" evidence="4">
    <location>
        <begin position="98"/>
        <end position="120"/>
    </location>
</feature>
<organism evidence="6 7">
    <name type="scientific">Pseudarcicella hirudinis</name>
    <dbReference type="NCBI Taxonomy" id="1079859"/>
    <lineage>
        <taxon>Bacteria</taxon>
        <taxon>Pseudomonadati</taxon>
        <taxon>Bacteroidota</taxon>
        <taxon>Cytophagia</taxon>
        <taxon>Cytophagales</taxon>
        <taxon>Flectobacillaceae</taxon>
        <taxon>Pseudarcicella</taxon>
    </lineage>
</organism>
<dbReference type="RefSeq" id="WP_092019609.1">
    <property type="nucleotide sequence ID" value="NZ_FOXH01000020.1"/>
</dbReference>
<dbReference type="PANTHER" id="PTHR43280">
    <property type="entry name" value="ARAC-FAMILY TRANSCRIPTIONAL REGULATOR"/>
    <property type="match status" value="1"/>
</dbReference>
<name>A0A1I5YNF3_9BACT</name>
<evidence type="ECO:0000256" key="1">
    <source>
        <dbReference type="ARBA" id="ARBA00023015"/>
    </source>
</evidence>
<dbReference type="InterPro" id="IPR018060">
    <property type="entry name" value="HTH_AraC"/>
</dbReference>
<keyword evidence="3" id="KW-0804">Transcription</keyword>
<protein>
    <submittedName>
        <fullName evidence="6">AraC-type DNA-binding protein</fullName>
    </submittedName>
</protein>
<evidence type="ECO:0000259" key="5">
    <source>
        <dbReference type="PROSITE" id="PS01124"/>
    </source>
</evidence>
<dbReference type="Proteomes" id="UP000199306">
    <property type="component" value="Unassembled WGS sequence"/>
</dbReference>
<feature type="transmembrane region" description="Helical" evidence="4">
    <location>
        <begin position="132"/>
        <end position="155"/>
    </location>
</feature>
<dbReference type="OrthoDB" id="5492415at2"/>
<feature type="transmembrane region" description="Helical" evidence="4">
    <location>
        <begin position="6"/>
        <end position="25"/>
    </location>
</feature>
<dbReference type="GO" id="GO:0003700">
    <property type="term" value="F:DNA-binding transcription factor activity"/>
    <property type="evidence" value="ECO:0007669"/>
    <property type="project" value="InterPro"/>
</dbReference>
<dbReference type="InterPro" id="IPR009057">
    <property type="entry name" value="Homeodomain-like_sf"/>
</dbReference>
<keyword evidence="4" id="KW-0812">Transmembrane</keyword>
<dbReference type="Gene3D" id="1.10.10.60">
    <property type="entry name" value="Homeodomain-like"/>
    <property type="match status" value="2"/>
</dbReference>
<dbReference type="GO" id="GO:0043565">
    <property type="term" value="F:sequence-specific DNA binding"/>
    <property type="evidence" value="ECO:0007669"/>
    <property type="project" value="InterPro"/>
</dbReference>
<feature type="transmembrane region" description="Helical" evidence="4">
    <location>
        <begin position="180"/>
        <end position="204"/>
    </location>
</feature>
<dbReference type="AlphaFoldDB" id="A0A1I5YNF3"/>
<keyword evidence="4" id="KW-1133">Transmembrane helix</keyword>
<keyword evidence="7" id="KW-1185">Reference proteome</keyword>
<keyword evidence="4" id="KW-0472">Membrane</keyword>
<evidence type="ECO:0000313" key="6">
    <source>
        <dbReference type="EMBL" id="SFQ45779.1"/>
    </source>
</evidence>
<dbReference type="PANTHER" id="PTHR43280:SF29">
    <property type="entry name" value="ARAC-FAMILY TRANSCRIPTIONAL REGULATOR"/>
    <property type="match status" value="1"/>
</dbReference>
<dbReference type="PROSITE" id="PS01124">
    <property type="entry name" value="HTH_ARAC_FAMILY_2"/>
    <property type="match status" value="1"/>
</dbReference>
<dbReference type="SUPFAM" id="SSF46689">
    <property type="entry name" value="Homeodomain-like"/>
    <property type="match status" value="1"/>
</dbReference>
<dbReference type="STRING" id="1079859.SAMN04515674_12035"/>
<gene>
    <name evidence="6" type="ORF">SAMN04515674_12035</name>
</gene>
<dbReference type="Pfam" id="PF12833">
    <property type="entry name" value="HTH_18"/>
    <property type="match status" value="1"/>
</dbReference>
<sequence>MENWKAVMFLLAFGQGIFLSFALIVKGFKRQWSNFFLGLIFYTLALELLNAWGIQVQYHKSADAFPFWNFQTYLILPPSLWFFARFTTTPDYMFKRKYCFFYLPALIEITVRNGWSLYHYFTGKNLPFLLDIPIWFFVTEILPIISMAIVVWIYARKLLHFHQLWTEQSSRLNLSQYLRLYGLCIFLLALTLLWAAGVVLNLPVFATIEAVLTVFLFVFGYIGYIDAAFFTLPVLAGIKPSEKPEFAHYDDEHQLERLMVIFKEDAIYTQSKLTLEEVAGKLRLPPRYVSYLINTKCNSNFNNFINGFRVEEVIRKLNDPKEQHKTLLALALESGFNSKSTFNQVFKQHTGKSPSHYMMTQK</sequence>
<feature type="transmembrane region" description="Helical" evidence="4">
    <location>
        <begin position="32"/>
        <end position="54"/>
    </location>
</feature>
<proteinExistence type="predicted"/>
<evidence type="ECO:0000256" key="3">
    <source>
        <dbReference type="ARBA" id="ARBA00023163"/>
    </source>
</evidence>
<dbReference type="SMART" id="SM00342">
    <property type="entry name" value="HTH_ARAC"/>
    <property type="match status" value="1"/>
</dbReference>
<reference evidence="6 7" key="1">
    <citation type="submission" date="2016-10" db="EMBL/GenBank/DDBJ databases">
        <authorList>
            <person name="de Groot N.N."/>
        </authorList>
    </citation>
    <scope>NUCLEOTIDE SEQUENCE [LARGE SCALE GENOMIC DNA]</scope>
    <source>
        <strain evidence="7">E92,LMG 26720,CCM 7988</strain>
    </source>
</reference>
<dbReference type="InterPro" id="IPR018062">
    <property type="entry name" value="HTH_AraC-typ_CS"/>
</dbReference>
<evidence type="ECO:0000313" key="7">
    <source>
        <dbReference type="Proteomes" id="UP000199306"/>
    </source>
</evidence>
<keyword evidence="2 6" id="KW-0238">DNA-binding</keyword>